<dbReference type="InterPro" id="IPR036961">
    <property type="entry name" value="Kinesin_motor_dom_sf"/>
</dbReference>
<dbReference type="GO" id="GO:0007018">
    <property type="term" value="P:microtubule-based movement"/>
    <property type="evidence" value="ECO:0007669"/>
    <property type="project" value="InterPro"/>
</dbReference>
<dbReference type="PANTHER" id="PTHR47968">
    <property type="entry name" value="CENTROMERE PROTEIN E"/>
    <property type="match status" value="1"/>
</dbReference>
<accession>W7TTA2</accession>
<name>W7TTA2_9STRA</name>
<dbReference type="AlphaFoldDB" id="W7TTA2"/>
<dbReference type="InterPro" id="IPR019821">
    <property type="entry name" value="Kinesin_motor_CS"/>
</dbReference>
<evidence type="ECO:0000256" key="3">
    <source>
        <dbReference type="PROSITE-ProRule" id="PRU00283"/>
    </source>
</evidence>
<comment type="caution">
    <text evidence="6">The sequence shown here is derived from an EMBL/GenBank/DDBJ whole genome shotgun (WGS) entry which is preliminary data.</text>
</comment>
<protein>
    <recommendedName>
        <fullName evidence="4">Kinesin-like protein</fullName>
    </recommendedName>
</protein>
<feature type="domain" description="Kinesin motor" evidence="5">
    <location>
        <begin position="1"/>
        <end position="358"/>
    </location>
</feature>
<dbReference type="GO" id="GO:0005874">
    <property type="term" value="C:microtubule"/>
    <property type="evidence" value="ECO:0007669"/>
    <property type="project" value="UniProtKB-KW"/>
</dbReference>
<dbReference type="EMBL" id="AZIL01001458">
    <property type="protein sequence ID" value="EWM23801.1"/>
    <property type="molecule type" value="Genomic_DNA"/>
</dbReference>
<keyword evidence="4" id="KW-0493">Microtubule</keyword>
<comment type="similarity">
    <text evidence="3 4">Belongs to the TRAFAC class myosin-kinesin ATPase superfamily. Kinesin family.</text>
</comment>
<reference evidence="6 7" key="1">
    <citation type="journal article" date="2014" name="Mol. Plant">
        <title>Chromosome Scale Genome Assembly and Transcriptome Profiling of Nannochloropsis gaditana in Nitrogen Depletion.</title>
        <authorList>
            <person name="Corteggiani Carpinelli E."/>
            <person name="Telatin A."/>
            <person name="Vitulo N."/>
            <person name="Forcato C."/>
            <person name="D'Angelo M."/>
            <person name="Schiavon R."/>
            <person name="Vezzi A."/>
            <person name="Giacometti G.M."/>
            <person name="Morosinotto T."/>
            <person name="Valle G."/>
        </authorList>
    </citation>
    <scope>NUCLEOTIDE SEQUENCE [LARGE SCALE GENOMIC DNA]</scope>
    <source>
        <strain evidence="6 7">B-31</strain>
    </source>
</reference>
<dbReference type="PRINTS" id="PR00380">
    <property type="entry name" value="KINESINHEAVY"/>
</dbReference>
<dbReference type="OrthoDB" id="3176171at2759"/>
<dbReference type="GO" id="GO:0005524">
    <property type="term" value="F:ATP binding"/>
    <property type="evidence" value="ECO:0007669"/>
    <property type="project" value="UniProtKB-UniRule"/>
</dbReference>
<evidence type="ECO:0000313" key="7">
    <source>
        <dbReference type="Proteomes" id="UP000019335"/>
    </source>
</evidence>
<evidence type="ECO:0000256" key="4">
    <source>
        <dbReference type="RuleBase" id="RU000394"/>
    </source>
</evidence>
<gene>
    <name evidence="6" type="ORF">Naga_100408g2</name>
</gene>
<evidence type="ECO:0000259" key="5">
    <source>
        <dbReference type="PROSITE" id="PS50067"/>
    </source>
</evidence>
<dbReference type="Pfam" id="PF00225">
    <property type="entry name" value="Kinesin"/>
    <property type="match status" value="1"/>
</dbReference>
<dbReference type="GO" id="GO:0008017">
    <property type="term" value="F:microtubule binding"/>
    <property type="evidence" value="ECO:0007669"/>
    <property type="project" value="InterPro"/>
</dbReference>
<keyword evidence="7" id="KW-1185">Reference proteome</keyword>
<dbReference type="PANTHER" id="PTHR47968:SF67">
    <property type="entry name" value="KINESIN MOTOR DOMAIN-CONTAINING PROTEIN"/>
    <property type="match status" value="1"/>
</dbReference>
<dbReference type="GO" id="GO:0003777">
    <property type="term" value="F:microtubule motor activity"/>
    <property type="evidence" value="ECO:0007669"/>
    <property type="project" value="InterPro"/>
</dbReference>
<feature type="binding site" evidence="3">
    <location>
        <begin position="86"/>
        <end position="93"/>
    </location>
    <ligand>
        <name>ATP</name>
        <dbReference type="ChEBI" id="CHEBI:30616"/>
    </ligand>
</feature>
<evidence type="ECO:0000313" key="6">
    <source>
        <dbReference type="EMBL" id="EWM23801.1"/>
    </source>
</evidence>
<dbReference type="SUPFAM" id="SSF52540">
    <property type="entry name" value="P-loop containing nucleoside triphosphate hydrolases"/>
    <property type="match status" value="1"/>
</dbReference>
<proteinExistence type="inferred from homology"/>
<keyword evidence="2 3" id="KW-0067">ATP-binding</keyword>
<keyword evidence="1 3" id="KW-0547">Nucleotide-binding</keyword>
<dbReference type="PROSITE" id="PS00411">
    <property type="entry name" value="KINESIN_MOTOR_1"/>
    <property type="match status" value="1"/>
</dbReference>
<evidence type="ECO:0000256" key="2">
    <source>
        <dbReference type="ARBA" id="ARBA00022840"/>
    </source>
</evidence>
<evidence type="ECO:0000256" key="1">
    <source>
        <dbReference type="ARBA" id="ARBA00022741"/>
    </source>
</evidence>
<sequence>MLGESIQSTDKAGTADISPLSTRLAFNIPQDVAVSGFVNNNKTQHHFTFTGILGMEVLQDEVFAHLGREVVLNAMDGYNSTIFAYGQTGSGKTFTITGGPERYADRGLIPRTLQMLFQEIRRRGFHSAGAGTDEEAAPVMYQVCVSYLEIYNEMGYDLLGEENRKEEGRQGESGALRLPRVVPLEDEGGHCQLRGLSVHPVSTEEDALNLLFVGDTNRAIGETATNEASSRSHCLFMLTLEGRRPGKETVRRSKLNLVDLAGSERVHKTGGNGLGRGGQTLREAKYINQSLFYLENVILALYEKRSHVPYRNSLMTSVLRDSLGGNCRTVMVATVATERSHTEESLSTCRFAMRVGQIRNDAKQNEDLDPFQVIKRLQTQLVAARAEAGWTEKGGKEVPLSEEEKDAVRAACHDFVSRCEPGYEGIWTRGRGRG</sequence>
<dbReference type="Proteomes" id="UP000019335">
    <property type="component" value="Chromosome 15"/>
</dbReference>
<organism evidence="6 7">
    <name type="scientific">Nannochloropsis gaditana</name>
    <dbReference type="NCBI Taxonomy" id="72520"/>
    <lineage>
        <taxon>Eukaryota</taxon>
        <taxon>Sar</taxon>
        <taxon>Stramenopiles</taxon>
        <taxon>Ochrophyta</taxon>
        <taxon>Eustigmatophyceae</taxon>
        <taxon>Eustigmatales</taxon>
        <taxon>Monodopsidaceae</taxon>
        <taxon>Nannochloropsis</taxon>
    </lineage>
</organism>
<dbReference type="InterPro" id="IPR001752">
    <property type="entry name" value="Kinesin_motor_dom"/>
</dbReference>
<dbReference type="InterPro" id="IPR027417">
    <property type="entry name" value="P-loop_NTPase"/>
</dbReference>
<dbReference type="Gene3D" id="3.40.850.10">
    <property type="entry name" value="Kinesin motor domain"/>
    <property type="match status" value="1"/>
</dbReference>
<dbReference type="SMART" id="SM00129">
    <property type="entry name" value="KISc"/>
    <property type="match status" value="1"/>
</dbReference>
<keyword evidence="3 4" id="KW-0505">Motor protein</keyword>
<dbReference type="PROSITE" id="PS50067">
    <property type="entry name" value="KINESIN_MOTOR_2"/>
    <property type="match status" value="1"/>
</dbReference>
<dbReference type="InterPro" id="IPR027640">
    <property type="entry name" value="Kinesin-like_fam"/>
</dbReference>